<protein>
    <submittedName>
        <fullName evidence="7">Oligopeptide-binding protein AppA</fullName>
    </submittedName>
</protein>
<reference evidence="7 9" key="2">
    <citation type="submission" date="2017-03" db="EMBL/GenBank/DDBJ databases">
        <title>Complete sequence of Clostridium formicaceticum DSM 92.</title>
        <authorList>
            <person name="Poehlein A."/>
            <person name="Karl M."/>
            <person name="Bengelsdorf F.R."/>
            <person name="Duerre P."/>
            <person name="Daniel R."/>
        </authorList>
    </citation>
    <scope>NUCLEOTIDE SEQUENCE [LARGE SCALE GENOMIC DNA]</scope>
    <source>
        <strain evidence="7 9">DSM 92</strain>
    </source>
</reference>
<name>A0AAC9WFT1_9CLOT</name>
<evidence type="ECO:0000256" key="4">
    <source>
        <dbReference type="SAM" id="SignalP"/>
    </source>
</evidence>
<feature type="signal peptide" evidence="4">
    <location>
        <begin position="1"/>
        <end position="23"/>
    </location>
</feature>
<keyword evidence="3 4" id="KW-0732">Signal</keyword>
<dbReference type="GO" id="GO:0043190">
    <property type="term" value="C:ATP-binding cassette (ABC) transporter complex"/>
    <property type="evidence" value="ECO:0007669"/>
    <property type="project" value="InterPro"/>
</dbReference>
<dbReference type="KEGG" id="cfm:BJL90_13050"/>
<evidence type="ECO:0000313" key="8">
    <source>
        <dbReference type="Proteomes" id="UP000177894"/>
    </source>
</evidence>
<dbReference type="PROSITE" id="PS51257">
    <property type="entry name" value="PROKAR_LIPOPROTEIN"/>
    <property type="match status" value="1"/>
</dbReference>
<dbReference type="CDD" id="cd08513">
    <property type="entry name" value="PBP2_thermophilic_Hb8_like"/>
    <property type="match status" value="1"/>
</dbReference>
<dbReference type="EMBL" id="CP020559">
    <property type="protein sequence ID" value="ARE87148.1"/>
    <property type="molecule type" value="Genomic_DNA"/>
</dbReference>
<organism evidence="7 9">
    <name type="scientific">Clostridium formicaceticum</name>
    <dbReference type="NCBI Taxonomy" id="1497"/>
    <lineage>
        <taxon>Bacteria</taxon>
        <taxon>Bacillati</taxon>
        <taxon>Bacillota</taxon>
        <taxon>Clostridia</taxon>
        <taxon>Eubacteriales</taxon>
        <taxon>Clostridiaceae</taxon>
        <taxon>Clostridium</taxon>
    </lineage>
</organism>
<dbReference type="InterPro" id="IPR030678">
    <property type="entry name" value="Peptide/Ni-bd"/>
</dbReference>
<dbReference type="PIRSF" id="PIRSF002741">
    <property type="entry name" value="MppA"/>
    <property type="match status" value="1"/>
</dbReference>
<evidence type="ECO:0000259" key="5">
    <source>
        <dbReference type="Pfam" id="PF00496"/>
    </source>
</evidence>
<accession>A0AAC9WFT1</accession>
<dbReference type="Gene3D" id="3.40.190.10">
    <property type="entry name" value="Periplasmic binding protein-like II"/>
    <property type="match status" value="1"/>
</dbReference>
<keyword evidence="2" id="KW-0813">Transport</keyword>
<feature type="domain" description="Solute-binding protein family 5" evidence="5">
    <location>
        <begin position="89"/>
        <end position="450"/>
    </location>
</feature>
<proteinExistence type="inferred from homology"/>
<dbReference type="RefSeq" id="WP_070968771.1">
    <property type="nucleotide sequence ID" value="NZ_CP017603.1"/>
</dbReference>
<sequence length="542" mass="62235">MGIKKYLAIFLIMSLAFLMVACGAEEIEDPLESEEEIVENYEPADGGTLKVSVTRFNTLNPLYTNNYSLFQLQHLIYEGLVTFDQNMNIIPLLAESWRIAEDGQSIQMTLRQNVTWHDGTPFTAEDVIFTVNLIKGNIRNAAGTSVFRPSLQQVSDIREVGDSTIHISFSRSLSNSLEIMTFPILPKHLFEGNDMNKINSTEFPIIGTGRYQLKEYETMRSIKLTKNNNYWGQKPYIEEVQAVIVPDLEAQLAVFENGDIDLVKPISIDWAKYTENKRIKVYEYVAHDYEFLGLNFKHPLLRDKNIREAIAYGMDRHKLINNIYLGHGTVVDVPIYPLSAIYDEASLRYGYNANQAVELLDNSGYFYGGDGNIRINGNGNPLIFNLITNKENILREKAAFFIEDELEKLGIKINVEILEWEEYNDRIRRGNFDMVLGGWELSYLPDVSFAFHSSQIGGSNFISYRDEVMDELIEISLRAPNPTEKQQAYSELQQHIVEELPYISLFFRNGAIAVRDKIKGDFKPNNYNLFYGIENWFINTKQ</sequence>
<feature type="chain" id="PRO_5042275687" evidence="4">
    <location>
        <begin position="24"/>
        <end position="542"/>
    </location>
</feature>
<dbReference type="PANTHER" id="PTHR30290">
    <property type="entry name" value="PERIPLASMIC BINDING COMPONENT OF ABC TRANSPORTER"/>
    <property type="match status" value="1"/>
</dbReference>
<dbReference type="SUPFAM" id="SSF53850">
    <property type="entry name" value="Periplasmic binding protein-like II"/>
    <property type="match status" value="1"/>
</dbReference>
<dbReference type="GO" id="GO:0015833">
    <property type="term" value="P:peptide transport"/>
    <property type="evidence" value="ECO:0007669"/>
    <property type="project" value="TreeGrafter"/>
</dbReference>
<dbReference type="GO" id="GO:1904680">
    <property type="term" value="F:peptide transmembrane transporter activity"/>
    <property type="evidence" value="ECO:0007669"/>
    <property type="project" value="TreeGrafter"/>
</dbReference>
<evidence type="ECO:0000256" key="2">
    <source>
        <dbReference type="ARBA" id="ARBA00022448"/>
    </source>
</evidence>
<dbReference type="Proteomes" id="UP000192478">
    <property type="component" value="Chromosome"/>
</dbReference>
<dbReference type="Gene3D" id="3.10.105.10">
    <property type="entry name" value="Dipeptide-binding Protein, Domain 3"/>
    <property type="match status" value="1"/>
</dbReference>
<dbReference type="PANTHER" id="PTHR30290:SF9">
    <property type="entry name" value="OLIGOPEPTIDE-BINDING PROTEIN APPA"/>
    <property type="match status" value="1"/>
</dbReference>
<dbReference type="AlphaFoldDB" id="A0AAC9WFT1"/>
<keyword evidence="8" id="KW-1185">Reference proteome</keyword>
<evidence type="ECO:0000313" key="6">
    <source>
        <dbReference type="EMBL" id="AOY76712.1"/>
    </source>
</evidence>
<dbReference type="Gene3D" id="3.90.76.10">
    <property type="entry name" value="Dipeptide-binding Protein, Domain 1"/>
    <property type="match status" value="1"/>
</dbReference>
<dbReference type="Proteomes" id="UP000177894">
    <property type="component" value="Chromosome"/>
</dbReference>
<dbReference type="GO" id="GO:0042597">
    <property type="term" value="C:periplasmic space"/>
    <property type="evidence" value="ECO:0007669"/>
    <property type="project" value="UniProtKB-ARBA"/>
</dbReference>
<evidence type="ECO:0000256" key="1">
    <source>
        <dbReference type="ARBA" id="ARBA00005695"/>
    </source>
</evidence>
<dbReference type="InterPro" id="IPR039424">
    <property type="entry name" value="SBP_5"/>
</dbReference>
<dbReference type="Pfam" id="PF00496">
    <property type="entry name" value="SBP_bac_5"/>
    <property type="match status" value="1"/>
</dbReference>
<evidence type="ECO:0000313" key="9">
    <source>
        <dbReference type="Proteomes" id="UP000192478"/>
    </source>
</evidence>
<evidence type="ECO:0000256" key="3">
    <source>
        <dbReference type="ARBA" id="ARBA00022729"/>
    </source>
</evidence>
<reference evidence="6 8" key="1">
    <citation type="submission" date="2016-10" db="EMBL/GenBank/DDBJ databases">
        <title>Complete Genome Sequence of Acetogen Clostridium formicoaceticum ATCC 27076.</title>
        <authorList>
            <person name="Bao T."/>
            <person name="Cheng C."/>
            <person name="Zhao J."/>
            <person name="Yang S.-T."/>
            <person name="Wang J."/>
            <person name="Wang M."/>
        </authorList>
    </citation>
    <scope>NUCLEOTIDE SEQUENCE [LARGE SCALE GENOMIC DNA]</scope>
    <source>
        <strain evidence="6 8">ATCC 27076</strain>
    </source>
</reference>
<dbReference type="EMBL" id="CP017603">
    <property type="protein sequence ID" value="AOY76712.1"/>
    <property type="molecule type" value="Genomic_DNA"/>
</dbReference>
<comment type="similarity">
    <text evidence="1">Belongs to the bacterial solute-binding protein 5 family.</text>
</comment>
<evidence type="ECO:0000313" key="7">
    <source>
        <dbReference type="EMBL" id="ARE87148.1"/>
    </source>
</evidence>
<gene>
    <name evidence="7" type="primary">appA_1</name>
    <name evidence="6" type="ORF">BJL90_13050</name>
    <name evidence="7" type="ORF">CLFO_15350</name>
</gene>
<dbReference type="InterPro" id="IPR000914">
    <property type="entry name" value="SBP_5_dom"/>
</dbReference>